<dbReference type="STRING" id="29341.RSJ17_18730"/>
<reference evidence="9 10" key="1">
    <citation type="journal article" date="2015" name="Infect. Genet. Evol.">
        <title>Genomic sequences of six botulinum neurotoxin-producing strains representing three clostridial species illustrate the mobility and diversity of botulinum neurotoxin genes.</title>
        <authorList>
            <person name="Smith T.J."/>
            <person name="Hill K.K."/>
            <person name="Xie G."/>
            <person name="Foley B.T."/>
            <person name="Williamson C.H."/>
            <person name="Foster J.T."/>
            <person name="Johnson S.L."/>
            <person name="Chertkov O."/>
            <person name="Teshima H."/>
            <person name="Gibbons H.S."/>
            <person name="Johnsky L.A."/>
            <person name="Karavis M.A."/>
            <person name="Smith L.A."/>
        </authorList>
    </citation>
    <scope>NUCLEOTIDE SEQUENCE [LARGE SCALE GENOMIC DNA]</scope>
    <source>
        <strain evidence="9 10">CDC 2741</strain>
    </source>
</reference>
<gene>
    <name evidence="9" type="ORF">U732_3441</name>
</gene>
<feature type="transmembrane region" description="Helical" evidence="7">
    <location>
        <begin position="365"/>
        <end position="389"/>
    </location>
</feature>
<comment type="caution">
    <text evidence="9">The sequence shown here is derived from an EMBL/GenBank/DDBJ whole genome shotgun (WGS) entry which is preliminary data.</text>
</comment>
<dbReference type="InterPro" id="IPR003838">
    <property type="entry name" value="ABC3_permease_C"/>
</dbReference>
<evidence type="ECO:0000256" key="3">
    <source>
        <dbReference type="ARBA" id="ARBA00022692"/>
    </source>
</evidence>
<accession>A0A0C1R7R7</accession>
<keyword evidence="5 7" id="KW-0472">Membrane</keyword>
<evidence type="ECO:0000256" key="5">
    <source>
        <dbReference type="ARBA" id="ARBA00023136"/>
    </source>
</evidence>
<comment type="similarity">
    <text evidence="6">Belongs to the ABC-4 integral membrane protein family.</text>
</comment>
<feature type="transmembrane region" description="Helical" evidence="7">
    <location>
        <begin position="274"/>
        <end position="295"/>
    </location>
</feature>
<dbReference type="PANTHER" id="PTHR30572">
    <property type="entry name" value="MEMBRANE COMPONENT OF TRANSPORTER-RELATED"/>
    <property type="match status" value="1"/>
</dbReference>
<evidence type="ECO:0000313" key="10">
    <source>
        <dbReference type="Proteomes" id="UP000031366"/>
    </source>
</evidence>
<dbReference type="GO" id="GO:0022857">
    <property type="term" value="F:transmembrane transporter activity"/>
    <property type="evidence" value="ECO:0007669"/>
    <property type="project" value="TreeGrafter"/>
</dbReference>
<feature type="transmembrane region" description="Helical" evidence="7">
    <location>
        <begin position="315"/>
        <end position="345"/>
    </location>
</feature>
<name>A0A0C1R7R7_9CLOT</name>
<dbReference type="Proteomes" id="UP000031366">
    <property type="component" value="Unassembled WGS sequence"/>
</dbReference>
<organism evidence="9 10">
    <name type="scientific">Clostridium argentinense CDC 2741</name>
    <dbReference type="NCBI Taxonomy" id="1418104"/>
    <lineage>
        <taxon>Bacteria</taxon>
        <taxon>Bacillati</taxon>
        <taxon>Bacillota</taxon>
        <taxon>Clostridia</taxon>
        <taxon>Eubacteriales</taxon>
        <taxon>Clostridiaceae</taxon>
        <taxon>Clostridium</taxon>
    </lineage>
</organism>
<dbReference type="Pfam" id="PF02687">
    <property type="entry name" value="FtsX"/>
    <property type="match status" value="1"/>
</dbReference>
<dbReference type="AlphaFoldDB" id="A0A0C1R7R7"/>
<evidence type="ECO:0000256" key="1">
    <source>
        <dbReference type="ARBA" id="ARBA00004651"/>
    </source>
</evidence>
<evidence type="ECO:0000256" key="6">
    <source>
        <dbReference type="ARBA" id="ARBA00038076"/>
    </source>
</evidence>
<evidence type="ECO:0000256" key="2">
    <source>
        <dbReference type="ARBA" id="ARBA00022475"/>
    </source>
</evidence>
<evidence type="ECO:0000259" key="8">
    <source>
        <dbReference type="Pfam" id="PF02687"/>
    </source>
</evidence>
<keyword evidence="2" id="KW-1003">Cell membrane</keyword>
<protein>
    <submittedName>
        <fullName evidence="9">FtsX-like permease family protein</fullName>
    </submittedName>
</protein>
<feature type="domain" description="ABC3 transporter permease C-terminal" evidence="8">
    <location>
        <begin position="274"/>
        <end position="396"/>
    </location>
</feature>
<dbReference type="GO" id="GO:0005886">
    <property type="term" value="C:plasma membrane"/>
    <property type="evidence" value="ECO:0007669"/>
    <property type="project" value="UniProtKB-SubCell"/>
</dbReference>
<proteinExistence type="inferred from homology"/>
<evidence type="ECO:0000313" key="9">
    <source>
        <dbReference type="EMBL" id="KIE46576.1"/>
    </source>
</evidence>
<keyword evidence="10" id="KW-1185">Reference proteome</keyword>
<comment type="subcellular location">
    <subcellularLocation>
        <location evidence="1">Cell membrane</location>
        <topology evidence="1">Multi-pass membrane protein</topology>
    </subcellularLocation>
</comment>
<evidence type="ECO:0000256" key="7">
    <source>
        <dbReference type="SAM" id="Phobius"/>
    </source>
</evidence>
<dbReference type="InterPro" id="IPR050250">
    <property type="entry name" value="Macrolide_Exporter_MacB"/>
</dbReference>
<evidence type="ECO:0000256" key="4">
    <source>
        <dbReference type="ARBA" id="ARBA00022989"/>
    </source>
</evidence>
<dbReference type="EMBL" id="AYSO01000016">
    <property type="protein sequence ID" value="KIE46576.1"/>
    <property type="molecule type" value="Genomic_DNA"/>
</dbReference>
<keyword evidence="4 7" id="KW-1133">Transmembrane helix</keyword>
<keyword evidence="3 7" id="KW-0812">Transmembrane</keyword>
<sequence length="405" mass="45507">MMKSLKSLNAFHMAVKNLKYRKFRSMTMISFIVLLSASLFTSSLIVFNIKTGMDKAVERMGADIIVIPNGYKEDLKTAMFMGEACTIYFEGNWAEKLSSVEGVKKASPQLYLATMTDSLCCVGGNQLIAYDESTDFIVKSWLREDSKLKKGEVIVGSDLIVGQDGMLKYFNYPLKVKNKMEKTNMSYDTCVFMSFETAKELVQTKEAKGYLKFNNYDNLSSMVTIDVEEDYDIEQVKKNIEYAFPKQGINVCTANTLVSNTVNNMKQFQSYSTVLITLLFIMTFMALILIFSLTIKERNREFGILYTMGMIKSQLVKMIIIEASIISLIGGIIGSTCSYGLLIIFKNLIAVKLQVDKLQLHGQAIFKNFLICIGISLIAGVIASLYSAYTVGKKEPYNLISENQV</sequence>
<dbReference type="PANTHER" id="PTHR30572:SF4">
    <property type="entry name" value="ABC TRANSPORTER PERMEASE YTRF"/>
    <property type="match status" value="1"/>
</dbReference>